<dbReference type="PANTHER" id="PTHR34784:SF1">
    <property type="entry name" value="50S RIBOSOMAL PROTEIN L34"/>
    <property type="match status" value="1"/>
</dbReference>
<evidence type="ECO:0000313" key="4">
    <source>
        <dbReference type="Proteomes" id="UP000464495"/>
    </source>
</evidence>
<organism evidence="3 4">
    <name type="scientific">Algicella marina</name>
    <dbReference type="NCBI Taxonomy" id="2683284"/>
    <lineage>
        <taxon>Bacteria</taxon>
        <taxon>Pseudomonadati</taxon>
        <taxon>Pseudomonadota</taxon>
        <taxon>Alphaproteobacteria</taxon>
        <taxon>Rhodobacterales</taxon>
        <taxon>Paracoccaceae</taxon>
        <taxon>Algicella</taxon>
    </lineage>
</organism>
<dbReference type="InterPro" id="IPR011719">
    <property type="entry name" value="CHP02058"/>
</dbReference>
<evidence type="ECO:0000256" key="2">
    <source>
        <dbReference type="ARBA" id="ARBA00023134"/>
    </source>
</evidence>
<name>A0A6P1SUA4_9RHOB</name>
<dbReference type="KEGG" id="amaq:GO499_01865"/>
<reference evidence="3 4" key="1">
    <citation type="submission" date="2019-12" db="EMBL/GenBank/DDBJ databases">
        <title>Complete genome sequence of Algicella marina strain 9Alg 56(T) isolated from the red alga Tichocarpus crinitus.</title>
        <authorList>
            <person name="Kim S.-G."/>
            <person name="Nedashkovskaya O.I."/>
        </authorList>
    </citation>
    <scope>NUCLEOTIDE SEQUENCE [LARGE SCALE GENOMIC DNA]</scope>
    <source>
        <strain evidence="3 4">9Alg 56</strain>
    </source>
</reference>
<gene>
    <name evidence="3" type="ORF">GO499_01865</name>
</gene>
<dbReference type="RefSeq" id="WP_161860589.1">
    <property type="nucleotide sequence ID" value="NZ_CP046620.1"/>
</dbReference>
<keyword evidence="4" id="KW-1185">Reference proteome</keyword>
<evidence type="ECO:0000313" key="3">
    <source>
        <dbReference type="EMBL" id="QHQ34018.1"/>
    </source>
</evidence>
<keyword evidence="2" id="KW-0342">GTP-binding</keyword>
<dbReference type="InterPro" id="IPR037103">
    <property type="entry name" value="Tubulin/FtsZ-like_C"/>
</dbReference>
<dbReference type="Proteomes" id="UP000464495">
    <property type="component" value="Chromosome"/>
</dbReference>
<dbReference type="GO" id="GO:0005525">
    <property type="term" value="F:GTP binding"/>
    <property type="evidence" value="ECO:0007669"/>
    <property type="project" value="UniProtKB-KW"/>
</dbReference>
<evidence type="ECO:0000256" key="1">
    <source>
        <dbReference type="ARBA" id="ARBA00022741"/>
    </source>
</evidence>
<dbReference type="Gene3D" id="3.30.1330.20">
    <property type="entry name" value="Tubulin/FtsZ, C-terminal domain"/>
    <property type="match status" value="1"/>
</dbReference>
<sequence length="121" mass="13114">MSLQRIIIEMGTGNDLYGQDYTKAARRAVEDAMRHSSITLFWTLDVPPAAMQVKVTVAVQQPEQVDVAKVAEIMPHGQISVEVVKGGLDVVHAEGELHHVVATAAVEAYLPRTALAGWKAI</sequence>
<dbReference type="EMBL" id="CP046620">
    <property type="protein sequence ID" value="QHQ34018.1"/>
    <property type="molecule type" value="Genomic_DNA"/>
</dbReference>
<dbReference type="PANTHER" id="PTHR34784">
    <property type="entry name" value="50S RIBOSOMAL PROTEIN L34"/>
    <property type="match status" value="1"/>
</dbReference>
<proteinExistence type="predicted"/>
<keyword evidence="1" id="KW-0547">Nucleotide-binding</keyword>
<accession>A0A6P1SUA4</accession>
<dbReference type="AlphaFoldDB" id="A0A6P1SUA4"/>
<protein>
    <submittedName>
        <fullName evidence="3">Uncharacterized protein</fullName>
    </submittedName>
</protein>
<dbReference type="NCBIfam" id="TIGR02058">
    <property type="entry name" value="lin0512_fam"/>
    <property type="match status" value="1"/>
</dbReference>
<dbReference type="Pfam" id="PF09585">
    <property type="entry name" value="Lin0512_fam"/>
    <property type="match status" value="1"/>
</dbReference>